<proteinExistence type="predicted"/>
<comment type="caution">
    <text evidence="1">The sequence shown here is derived from an EMBL/GenBank/DDBJ whole genome shotgun (WGS) entry which is preliminary data.</text>
</comment>
<protein>
    <submittedName>
        <fullName evidence="1">Uncharacterized protein</fullName>
    </submittedName>
</protein>
<name>A0ABQ6S011_9BACT</name>
<gene>
    <name evidence="1" type="ORF">F2A26_13945</name>
</gene>
<dbReference type="Proteomes" id="UP000324870">
    <property type="component" value="Unassembled WGS sequence"/>
</dbReference>
<dbReference type="EMBL" id="VVND01000036">
    <property type="protein sequence ID" value="KAA3157710.1"/>
    <property type="molecule type" value="Genomic_DNA"/>
</dbReference>
<keyword evidence="2" id="KW-1185">Reference proteome</keyword>
<evidence type="ECO:0000313" key="2">
    <source>
        <dbReference type="Proteomes" id="UP000324870"/>
    </source>
</evidence>
<reference evidence="1 2" key="1">
    <citation type="journal article" date="2019" name="Nat. Med.">
        <title>A library of human gut bacterial isolates paired with longitudinal multiomics data enables mechanistic microbiome research.</title>
        <authorList>
            <person name="Poyet M."/>
            <person name="Groussin M."/>
            <person name="Gibbons S.M."/>
            <person name="Avila-Pacheco J."/>
            <person name="Jiang X."/>
            <person name="Kearney S.M."/>
            <person name="Perrotta A.R."/>
            <person name="Berdy B."/>
            <person name="Zhao S."/>
            <person name="Lieberman T.D."/>
            <person name="Swanson P.K."/>
            <person name="Smith M."/>
            <person name="Roesemann S."/>
            <person name="Alexander J.E."/>
            <person name="Rich S.A."/>
            <person name="Livny J."/>
            <person name="Vlamakis H."/>
            <person name="Clish C."/>
            <person name="Bullock K."/>
            <person name="Deik A."/>
            <person name="Scott J."/>
            <person name="Pierce K.A."/>
            <person name="Xavier R.J."/>
            <person name="Alm E.J."/>
        </authorList>
    </citation>
    <scope>NUCLEOTIDE SEQUENCE [LARGE SCALE GENOMIC DNA]</scope>
    <source>
        <strain evidence="1 2">BIOML-A1</strain>
    </source>
</reference>
<accession>A0ABQ6S011</accession>
<evidence type="ECO:0000313" key="1">
    <source>
        <dbReference type="EMBL" id="KAA3157710.1"/>
    </source>
</evidence>
<organism evidence="1 2">
    <name type="scientific">Alistipes finegoldii</name>
    <dbReference type="NCBI Taxonomy" id="214856"/>
    <lineage>
        <taxon>Bacteria</taxon>
        <taxon>Pseudomonadati</taxon>
        <taxon>Bacteroidota</taxon>
        <taxon>Bacteroidia</taxon>
        <taxon>Bacteroidales</taxon>
        <taxon>Rikenellaceae</taxon>
        <taxon>Alistipes</taxon>
    </lineage>
</organism>
<sequence length="88" mass="9887">MVSEDSAVRGMCGKEICEILFEVSDLYFLYSPEGPDRVKEVVSIYNIGRKNGKTECHRLTGESAHFIPILQIRQNHELSVAPYPVFGA</sequence>